<comment type="caution">
    <text evidence="3">The sequence shown here is derived from an EMBL/GenBank/DDBJ whole genome shotgun (WGS) entry which is preliminary data.</text>
</comment>
<evidence type="ECO:0000256" key="1">
    <source>
        <dbReference type="SAM" id="Coils"/>
    </source>
</evidence>
<accession>A0AAD9UWF1</accession>
<feature type="coiled-coil region" evidence="1">
    <location>
        <begin position="115"/>
        <end position="181"/>
    </location>
</feature>
<name>A0AAD9UWF1_ACRCE</name>
<keyword evidence="1" id="KW-0175">Coiled coil</keyword>
<feature type="compositionally biased region" description="Acidic residues" evidence="2">
    <location>
        <begin position="251"/>
        <end position="264"/>
    </location>
</feature>
<evidence type="ECO:0000313" key="4">
    <source>
        <dbReference type="Proteomes" id="UP001249851"/>
    </source>
</evidence>
<feature type="region of interest" description="Disordered" evidence="2">
    <location>
        <begin position="245"/>
        <end position="264"/>
    </location>
</feature>
<organism evidence="3 4">
    <name type="scientific">Acropora cervicornis</name>
    <name type="common">Staghorn coral</name>
    <dbReference type="NCBI Taxonomy" id="6130"/>
    <lineage>
        <taxon>Eukaryota</taxon>
        <taxon>Metazoa</taxon>
        <taxon>Cnidaria</taxon>
        <taxon>Anthozoa</taxon>
        <taxon>Hexacorallia</taxon>
        <taxon>Scleractinia</taxon>
        <taxon>Astrocoeniina</taxon>
        <taxon>Acroporidae</taxon>
        <taxon>Acropora</taxon>
    </lineage>
</organism>
<evidence type="ECO:0000256" key="2">
    <source>
        <dbReference type="SAM" id="MobiDB-lite"/>
    </source>
</evidence>
<reference evidence="3" key="1">
    <citation type="journal article" date="2023" name="G3 (Bethesda)">
        <title>Whole genome assembly and annotation of the endangered Caribbean coral Acropora cervicornis.</title>
        <authorList>
            <person name="Selwyn J.D."/>
            <person name="Vollmer S.V."/>
        </authorList>
    </citation>
    <scope>NUCLEOTIDE SEQUENCE</scope>
    <source>
        <strain evidence="3">K2</strain>
    </source>
</reference>
<sequence>MSDVLLQYMQRRYEWEISVTDPPLSYIKQQGIFRFQIALGVNIPYPLLKIWYENVHKAEGFPKSWFRTGYRIQGRLESEAGIVAGKYRQNKGQKREQLNSKCLTLSILNADLVSIEEMERKLHTTRDELSEWEKKFDDLEAEKQKLINEMRDVQRKNEEEIIHLEAAGEELKDYVDQLERQSGLTCQSKKVGEVGQKQRQRKLKVLKERAECALWFAKSFGLELGILKFKDVKCNETYSLHYHTPMTSRAEEEETPESSPEELSDYQRSQIEQILFLLDKFYVSDRFYHELTVAYEDIPSSYLIKQLRSDLNRMTNIA</sequence>
<dbReference type="Proteomes" id="UP001249851">
    <property type="component" value="Unassembled WGS sequence"/>
</dbReference>
<protein>
    <submittedName>
        <fullName evidence="3">Uncharacterized protein</fullName>
    </submittedName>
</protein>
<reference evidence="3" key="2">
    <citation type="journal article" date="2023" name="Science">
        <title>Genomic signatures of disease resistance in endangered staghorn corals.</title>
        <authorList>
            <person name="Vollmer S.V."/>
            <person name="Selwyn J.D."/>
            <person name="Despard B.A."/>
            <person name="Roesel C.L."/>
        </authorList>
    </citation>
    <scope>NUCLEOTIDE SEQUENCE</scope>
    <source>
        <strain evidence="3">K2</strain>
    </source>
</reference>
<evidence type="ECO:0000313" key="3">
    <source>
        <dbReference type="EMBL" id="KAK2552484.1"/>
    </source>
</evidence>
<dbReference type="AlphaFoldDB" id="A0AAD9UWF1"/>
<feature type="non-terminal residue" evidence="3">
    <location>
        <position position="318"/>
    </location>
</feature>
<dbReference type="EMBL" id="JARQWQ010000087">
    <property type="protein sequence ID" value="KAK2552484.1"/>
    <property type="molecule type" value="Genomic_DNA"/>
</dbReference>
<gene>
    <name evidence="3" type="ORF">P5673_026580</name>
</gene>
<proteinExistence type="predicted"/>
<keyword evidence="4" id="KW-1185">Reference proteome</keyword>